<dbReference type="Proteomes" id="UP001150266">
    <property type="component" value="Unassembled WGS sequence"/>
</dbReference>
<sequence length="971" mass="107839">MVPNKRIKLDTTDEQRNAIIISEIDIELGLRKRLAQTLESRIAWASLLLESLKDDTEIVSEVPFKDVALNALTTLESSSDILFAPDVIEVPPQNTVQKGRLPPKEKPITRSQRSKFLYLRSQDSHRTIFLRCSICHQTAFNNLQGLFNHGRILHSTDWGSHEECVKACAVPQEELDGDLDLEGGVDVGRGMLLPGVKGLFQMAVEGTRDGNSSFPSELDSEESAGRSIHLTKTLGLHSDSPALAQFLGKEVKRKGIKVWDSGDHIDITTFNVNNAQTPRWRKRYIHRNPANVEEEVIIHKDRDSRLAAANSSLGVPDSTIMVSSRFHISCRVTLTDSSLFIPEEQRIKEKRDHTHQWMVCAESASYSLDLTTVLTAMTVMPISPSDLDSPVSFFPLVTSEPPFLVVGTTSEPFQARIELMFNPSTSGPGQNGQKVILEHWVGLDMIGINKLPTKGDEQVVDVELDKDTILKPAKIGYISVKARSHWESVSNISSGNEVKPQVADTVSSATVEPTIPASYNELLEFLLAQFPMTLTDLSQYDSKITSNVPYKLPTDSTQLKSLITGRRKAIEWARAKALQGAYINHIQVLRKRDPCSHLICLTTGDVYAWMEDNGHFVREEPRTTQVNELDFKQNDSLPIGDYSEGRWCRVCGLGLWAHGTRGLEYVKTEVDLVAAAAAQAKEAEEKQSRLPKIRIRLLDGKVVGAGPSAPPPLPRPEPFQCQIVVKMLQLSKMPIVDVQRILRTYAQKEIETSSMLNPRQLPPWSSRTHRLVRDHSTLVSAMDPRMILGIRSVVHTLHFPSFSLLHSPMLFPSDRIGGNAAEVEANLSPYALLALATKQFIRVLIKEAAEVEKRDKELGVGLLFETHHRDVSLLASGLSSRKYKNVHSINSGRKGREKDKIKMQSIKVLTPMHIIAGVVSNYVRATALATVPSESRPGIPVTSMNNESGVGIAMFGCLSRIGTGVERENEL</sequence>
<dbReference type="Pfam" id="PF22951">
    <property type="entry name" value="3HBD"/>
    <property type="match status" value="1"/>
</dbReference>
<feature type="domain" description="YEATS" evidence="3">
    <location>
        <begin position="322"/>
        <end position="483"/>
    </location>
</feature>
<keyword evidence="1 2" id="KW-0539">Nucleus</keyword>
<reference evidence="4" key="1">
    <citation type="submission" date="2022-08" db="EMBL/GenBank/DDBJ databases">
        <title>A Global Phylogenomic Analysis of the Shiitake Genus Lentinula.</title>
        <authorList>
            <consortium name="DOE Joint Genome Institute"/>
            <person name="Sierra-Patev S."/>
            <person name="Min B."/>
            <person name="Naranjo-Ortiz M."/>
            <person name="Looney B."/>
            <person name="Konkel Z."/>
            <person name="Slot J.C."/>
            <person name="Sakamoto Y."/>
            <person name="Steenwyk J.L."/>
            <person name="Rokas A."/>
            <person name="Carro J."/>
            <person name="Camarero S."/>
            <person name="Ferreira P."/>
            <person name="Molpeceres G."/>
            <person name="Ruiz-Duenas F.J."/>
            <person name="Serrano A."/>
            <person name="Henrissat B."/>
            <person name="Drula E."/>
            <person name="Hughes K.W."/>
            <person name="Mata J.L."/>
            <person name="Ishikawa N.K."/>
            <person name="Vargas-Isla R."/>
            <person name="Ushijima S."/>
            <person name="Smith C.A."/>
            <person name="Ahrendt S."/>
            <person name="Andreopoulos W."/>
            <person name="He G."/>
            <person name="Labutti K."/>
            <person name="Lipzen A."/>
            <person name="Ng V."/>
            <person name="Riley R."/>
            <person name="Sandor L."/>
            <person name="Barry K."/>
            <person name="Martinez A.T."/>
            <person name="Xiao Y."/>
            <person name="Gibbons J.G."/>
            <person name="Terashima K."/>
            <person name="Grigoriev I.V."/>
            <person name="Hibbett D.S."/>
        </authorList>
    </citation>
    <scope>NUCLEOTIDE SEQUENCE</scope>
    <source>
        <strain evidence="4">JLM2183</strain>
    </source>
</reference>
<dbReference type="PROSITE" id="PS51037">
    <property type="entry name" value="YEATS"/>
    <property type="match status" value="1"/>
</dbReference>
<evidence type="ECO:0000313" key="4">
    <source>
        <dbReference type="EMBL" id="KAJ4488263.1"/>
    </source>
</evidence>
<dbReference type="AlphaFoldDB" id="A0A9W9AQI7"/>
<evidence type="ECO:0000313" key="5">
    <source>
        <dbReference type="Proteomes" id="UP001150266"/>
    </source>
</evidence>
<organism evidence="4 5">
    <name type="scientific">Lentinula aciculospora</name>
    <dbReference type="NCBI Taxonomy" id="153920"/>
    <lineage>
        <taxon>Eukaryota</taxon>
        <taxon>Fungi</taxon>
        <taxon>Dikarya</taxon>
        <taxon>Basidiomycota</taxon>
        <taxon>Agaricomycotina</taxon>
        <taxon>Agaricomycetes</taxon>
        <taxon>Agaricomycetidae</taxon>
        <taxon>Agaricales</taxon>
        <taxon>Marasmiineae</taxon>
        <taxon>Omphalotaceae</taxon>
        <taxon>Lentinula</taxon>
    </lineage>
</organism>
<dbReference type="Gene3D" id="2.60.40.1970">
    <property type="entry name" value="YEATS domain"/>
    <property type="match status" value="1"/>
</dbReference>
<comment type="caution">
    <text evidence="4">The sequence shown here is derived from an EMBL/GenBank/DDBJ whole genome shotgun (WGS) entry which is preliminary data.</text>
</comment>
<accession>A0A9W9AQI7</accession>
<dbReference type="InterPro" id="IPR055129">
    <property type="entry name" value="YEATS_dom"/>
</dbReference>
<evidence type="ECO:0000256" key="1">
    <source>
        <dbReference type="ARBA" id="ARBA00023242"/>
    </source>
</evidence>
<dbReference type="GO" id="GO:0005634">
    <property type="term" value="C:nucleus"/>
    <property type="evidence" value="ECO:0007669"/>
    <property type="project" value="UniProtKB-SubCell"/>
</dbReference>
<dbReference type="InterPro" id="IPR038704">
    <property type="entry name" value="YEAST_sf"/>
</dbReference>
<gene>
    <name evidence="4" type="ORF">J3R30DRAFT_3696009</name>
</gene>
<evidence type="ECO:0000259" key="3">
    <source>
        <dbReference type="PROSITE" id="PS51037"/>
    </source>
</evidence>
<protein>
    <recommendedName>
        <fullName evidence="3">YEATS domain-containing protein</fullName>
    </recommendedName>
</protein>
<dbReference type="OrthoDB" id="1741717at2759"/>
<name>A0A9W9AQI7_9AGAR</name>
<keyword evidence="5" id="KW-1185">Reference proteome</keyword>
<evidence type="ECO:0000256" key="2">
    <source>
        <dbReference type="PROSITE-ProRule" id="PRU00376"/>
    </source>
</evidence>
<proteinExistence type="predicted"/>
<comment type="subcellular location">
    <subcellularLocation>
        <location evidence="2">Nucleus</location>
    </subcellularLocation>
</comment>
<dbReference type="EMBL" id="JAOTPV010000002">
    <property type="protein sequence ID" value="KAJ4488263.1"/>
    <property type="molecule type" value="Genomic_DNA"/>
</dbReference>
<dbReference type="InterPro" id="IPR055127">
    <property type="entry name" value="YEATS2_3HBD"/>
</dbReference>